<dbReference type="AlphaFoldDB" id="A0A2V5K9D8"/>
<keyword evidence="3" id="KW-1185">Reference proteome</keyword>
<dbReference type="InterPro" id="IPR005835">
    <property type="entry name" value="NTP_transferase_dom"/>
</dbReference>
<dbReference type="Gene3D" id="3.90.550.10">
    <property type="entry name" value="Spore Coat Polysaccharide Biosynthesis Protein SpsA, Chain A"/>
    <property type="match status" value="1"/>
</dbReference>
<dbReference type="Proteomes" id="UP000247476">
    <property type="component" value="Unassembled WGS sequence"/>
</dbReference>
<dbReference type="CDD" id="cd04181">
    <property type="entry name" value="NTP_transferase"/>
    <property type="match status" value="1"/>
</dbReference>
<evidence type="ECO:0000313" key="2">
    <source>
        <dbReference type="EMBL" id="PYI54513.1"/>
    </source>
</evidence>
<reference evidence="2 3" key="1">
    <citation type="submission" date="2018-05" db="EMBL/GenBank/DDBJ databases">
        <title>Paenibacillus flagellatus sp. nov., isolated from selenium mineral soil.</title>
        <authorList>
            <person name="Dai X."/>
        </authorList>
    </citation>
    <scope>NUCLEOTIDE SEQUENCE [LARGE SCALE GENOMIC DNA]</scope>
    <source>
        <strain evidence="2 3">DXL2</strain>
    </source>
</reference>
<evidence type="ECO:0000313" key="3">
    <source>
        <dbReference type="Proteomes" id="UP000247476"/>
    </source>
</evidence>
<gene>
    <name evidence="2" type="ORF">DLM86_13690</name>
</gene>
<proteinExistence type="predicted"/>
<dbReference type="Pfam" id="PF00483">
    <property type="entry name" value="NTP_transferase"/>
    <property type="match status" value="1"/>
</dbReference>
<protein>
    <submittedName>
        <fullName evidence="2">Nucleotidyltransferase family protein</fullName>
    </submittedName>
</protein>
<dbReference type="SUPFAM" id="SSF53448">
    <property type="entry name" value="Nucleotide-diphospho-sugar transferases"/>
    <property type="match status" value="1"/>
</dbReference>
<dbReference type="GO" id="GO:0016740">
    <property type="term" value="F:transferase activity"/>
    <property type="evidence" value="ECO:0007669"/>
    <property type="project" value="UniProtKB-KW"/>
</dbReference>
<evidence type="ECO:0000259" key="1">
    <source>
        <dbReference type="Pfam" id="PF00483"/>
    </source>
</evidence>
<sequence length="261" mass="29192">MTRRDAMKALLLAAGYATRLYPLTLDKPKALLPVGSKTIIDRIVDQLERIRPITAIVVVTNNKFADRFRQWRDGRGASVPISIVDDGTASDADKLGAIGDIRLAVERAGIDDDLLVIAGDNVFTFDLGRYVDYFYRVERDCIVVRTVDRLEELKRVGVVELNGDGRVVSFEEKPANPRSNVGAFALYAYRRDTIPLFADYLSEGNDPDAPGHFPAWLCRRKDVRAYFADGAVYDVGTPEAYEEARRAFGPGDEQLDRRSED</sequence>
<dbReference type="InterPro" id="IPR029044">
    <property type="entry name" value="Nucleotide-diphossugar_trans"/>
</dbReference>
<keyword evidence="2" id="KW-0808">Transferase</keyword>
<accession>A0A2V5K9D8</accession>
<dbReference type="PANTHER" id="PTHR42883">
    <property type="entry name" value="GLUCOSE-1-PHOSPHATE THYMIDYLTRANSFERASE"/>
    <property type="match status" value="1"/>
</dbReference>
<organism evidence="2 3">
    <name type="scientific">Paenibacillus flagellatus</name>
    <dbReference type="NCBI Taxonomy" id="2211139"/>
    <lineage>
        <taxon>Bacteria</taxon>
        <taxon>Bacillati</taxon>
        <taxon>Bacillota</taxon>
        <taxon>Bacilli</taxon>
        <taxon>Bacillales</taxon>
        <taxon>Paenibacillaceae</taxon>
        <taxon>Paenibacillus</taxon>
    </lineage>
</organism>
<dbReference type="EMBL" id="QJVJ01000005">
    <property type="protein sequence ID" value="PYI54513.1"/>
    <property type="molecule type" value="Genomic_DNA"/>
</dbReference>
<feature type="domain" description="Nucleotidyl transferase" evidence="1">
    <location>
        <begin position="8"/>
        <end position="246"/>
    </location>
</feature>
<comment type="caution">
    <text evidence="2">The sequence shown here is derived from an EMBL/GenBank/DDBJ whole genome shotgun (WGS) entry which is preliminary data.</text>
</comment>
<dbReference type="PANTHER" id="PTHR42883:SF2">
    <property type="entry name" value="THYMIDYLYLTRANSFERASE"/>
    <property type="match status" value="1"/>
</dbReference>
<name>A0A2V5K9D8_9BACL</name>